<feature type="non-terminal residue" evidence="3">
    <location>
        <position position="66"/>
    </location>
</feature>
<dbReference type="EMBL" id="LWDP01000383">
    <property type="protein sequence ID" value="ORD92894.1"/>
    <property type="molecule type" value="Genomic_DNA"/>
</dbReference>
<dbReference type="VEuPathDB" id="MicrosporidiaDB:ECANGB1_2751"/>
<keyword evidence="4" id="KW-1185">Reference proteome</keyword>
<organism evidence="3 4">
    <name type="scientific">Enterospora canceri</name>
    <dbReference type="NCBI Taxonomy" id="1081671"/>
    <lineage>
        <taxon>Eukaryota</taxon>
        <taxon>Fungi</taxon>
        <taxon>Fungi incertae sedis</taxon>
        <taxon>Microsporidia</taxon>
        <taxon>Enterocytozoonidae</taxon>
        <taxon>Enterospora</taxon>
    </lineage>
</organism>
<dbReference type="OrthoDB" id="2201062at2759"/>
<feature type="signal peptide" evidence="1">
    <location>
        <begin position="1"/>
        <end position="17"/>
    </location>
</feature>
<proteinExistence type="predicted"/>
<reference evidence="3 4" key="1">
    <citation type="journal article" date="2017" name="Environ. Microbiol.">
        <title>Decay of the glycolytic pathway and adaptation to intranuclear parasitism within Enterocytozoonidae microsporidia.</title>
        <authorList>
            <person name="Wiredu Boakye D."/>
            <person name="Jaroenlak P."/>
            <person name="Prachumwat A."/>
            <person name="Williams T.A."/>
            <person name="Bateman K.S."/>
            <person name="Itsathitphaisarn O."/>
            <person name="Sritunyalucksana K."/>
            <person name="Paszkiewicz K.H."/>
            <person name="Moore K.A."/>
            <person name="Stentiford G.D."/>
            <person name="Williams B.A."/>
        </authorList>
    </citation>
    <scope>NUCLEOTIDE SEQUENCE [LARGE SCALE GENOMIC DNA]</scope>
    <source>
        <strain evidence="3 4">GB1</strain>
    </source>
</reference>
<gene>
    <name evidence="3" type="ORF">ECANGB1_2751</name>
    <name evidence="2" type="ORF">ECANGB1_2752</name>
</gene>
<evidence type="ECO:0000313" key="3">
    <source>
        <dbReference type="EMBL" id="ORD92894.1"/>
    </source>
</evidence>
<dbReference type="AlphaFoldDB" id="A0A1Y1S3P4"/>
<name>A0A1Y1S3P4_9MICR</name>
<dbReference type="VEuPathDB" id="MicrosporidiaDB:ECANGB1_2752"/>
<sequence length="66" mass="7027">MLHLIQVLMTAANASVAVPACPMPCRVEYKPQCPKSCRTLSQILNSTAASLDGLSPTDIADVVRKT</sequence>
<evidence type="ECO:0000313" key="4">
    <source>
        <dbReference type="Proteomes" id="UP000192639"/>
    </source>
</evidence>
<dbReference type="Proteomes" id="UP000192639">
    <property type="component" value="Unassembled WGS sequence"/>
</dbReference>
<evidence type="ECO:0000313" key="2">
    <source>
        <dbReference type="EMBL" id="ORD92870.1"/>
    </source>
</evidence>
<accession>A0A1Y1S3P4</accession>
<dbReference type="EMBL" id="LWDP01000402">
    <property type="protein sequence ID" value="ORD92870.1"/>
    <property type="molecule type" value="Genomic_DNA"/>
</dbReference>
<keyword evidence="1" id="KW-0732">Signal</keyword>
<evidence type="ECO:0000256" key="1">
    <source>
        <dbReference type="SAM" id="SignalP"/>
    </source>
</evidence>
<feature type="chain" id="PRO_5011907567" evidence="1">
    <location>
        <begin position="18"/>
        <end position="66"/>
    </location>
</feature>
<comment type="caution">
    <text evidence="3">The sequence shown here is derived from an EMBL/GenBank/DDBJ whole genome shotgun (WGS) entry which is preliminary data.</text>
</comment>
<protein>
    <submittedName>
        <fullName evidence="3">Uncharacterized protein</fullName>
    </submittedName>
</protein>